<comment type="caution">
    <text evidence="1">The sequence shown here is derived from an EMBL/GenBank/DDBJ whole genome shotgun (WGS) entry which is preliminary data.</text>
</comment>
<organism evidence="1 2">
    <name type="scientific">Carnobacterium maltaromaticum</name>
    <name type="common">Carnobacterium piscicola</name>
    <dbReference type="NCBI Taxonomy" id="2751"/>
    <lineage>
        <taxon>Bacteria</taxon>
        <taxon>Bacillati</taxon>
        <taxon>Bacillota</taxon>
        <taxon>Bacilli</taxon>
        <taxon>Lactobacillales</taxon>
        <taxon>Carnobacteriaceae</taxon>
        <taxon>Carnobacterium</taxon>
    </lineage>
</organism>
<name>A0AAW9JY37_CARML</name>
<dbReference type="EC" id="3.1.21.-" evidence="1"/>
<keyword evidence="1" id="KW-0255">Endonuclease</keyword>
<reference evidence="1" key="1">
    <citation type="submission" date="2023-08" db="EMBL/GenBank/DDBJ databases">
        <title>Genomic characterization of piscicolin 126 produced by Carnobacterium maltaromaticum CM22 strain isolated from salmon (Salmo salar).</title>
        <authorList>
            <person name="Gonzalez-Gragera E."/>
            <person name="Garcia-Lopez J.D."/>
            <person name="Teso-Perez C."/>
            <person name="Gimenez-Hernandez I."/>
            <person name="Peralta-Sanchez J.M."/>
            <person name="Valdivia E."/>
            <person name="Montalban-Lopez M."/>
            <person name="Martin-Platero A.M."/>
            <person name="Banos A."/>
            <person name="Martinez-Bueno M."/>
        </authorList>
    </citation>
    <scope>NUCLEOTIDE SEQUENCE</scope>
    <source>
        <strain evidence="1">CM22</strain>
    </source>
</reference>
<dbReference type="InterPro" id="IPR019046">
    <property type="entry name" value="Restrct_endonuc_II_NgoPII"/>
</dbReference>
<dbReference type="Pfam" id="PF09521">
    <property type="entry name" value="RE_NgoPII"/>
    <property type="match status" value="1"/>
</dbReference>
<keyword evidence="1" id="KW-0540">Nuclease</keyword>
<dbReference type="GO" id="GO:0009307">
    <property type="term" value="P:DNA restriction-modification system"/>
    <property type="evidence" value="ECO:0007669"/>
    <property type="project" value="InterPro"/>
</dbReference>
<protein>
    <submittedName>
        <fullName evidence="1">NgoPII family restriction endonuclease</fullName>
        <ecNumber evidence="1">3.1.21.-</ecNumber>
    </submittedName>
</protein>
<dbReference type="EMBL" id="JAVBVO010000005">
    <property type="protein sequence ID" value="MDZ5760533.1"/>
    <property type="molecule type" value="Genomic_DNA"/>
</dbReference>
<proteinExistence type="predicted"/>
<keyword evidence="1" id="KW-0378">Hydrolase</keyword>
<gene>
    <name evidence="1" type="ORF">RAK27_17975</name>
</gene>
<evidence type="ECO:0000313" key="2">
    <source>
        <dbReference type="Proteomes" id="UP001290462"/>
    </source>
</evidence>
<evidence type="ECO:0000313" key="1">
    <source>
        <dbReference type="EMBL" id="MDZ5760533.1"/>
    </source>
</evidence>
<dbReference type="GO" id="GO:0009036">
    <property type="term" value="F:type II site-specific deoxyribonuclease activity"/>
    <property type="evidence" value="ECO:0007669"/>
    <property type="project" value="InterPro"/>
</dbReference>
<dbReference type="GO" id="GO:0003677">
    <property type="term" value="F:DNA binding"/>
    <property type="evidence" value="ECO:0007669"/>
    <property type="project" value="InterPro"/>
</dbReference>
<dbReference type="RefSeq" id="WP_322809705.1">
    <property type="nucleotide sequence ID" value="NZ_JAVBVO010000005.1"/>
</dbReference>
<sequence length="292" mass="33226">MIATTNALVALTNILDRNSCRLTPIYRSNGSANAAGDSLEFFIKDMFCTGASAYQFEEEKNRIYNQFLSWKGNSTNFPDFIIKNGPGVEPKKMNGIGTPNLALNSSFPKAYIHPESQNLPPLDLIIEENEWQEKNIIYAVGNLNRNDEKLNRLWLAYGNTFIANENVYTDLINNLKNTIEQLPNSEFAESKEVGRILKLDPLKITNLRLRGMWELTNPEVVFKSHLTFNEIPVNATKINLIILETDYNSLDLHPDFTQFIENGKLVINRILIPNPNDVETTLNAYLFEGYTD</sequence>
<accession>A0AAW9JY37</accession>
<dbReference type="Proteomes" id="UP001290462">
    <property type="component" value="Unassembled WGS sequence"/>
</dbReference>
<dbReference type="AlphaFoldDB" id="A0AAW9JY37"/>